<reference evidence="1 2" key="1">
    <citation type="submission" date="2014-03" db="EMBL/GenBank/DDBJ databases">
        <title>Genomics of Bifidobacteria.</title>
        <authorList>
            <person name="Ventura M."/>
            <person name="Milani C."/>
            <person name="Lugli G.A."/>
        </authorList>
    </citation>
    <scope>NUCLEOTIDE SEQUENCE [LARGE SCALE GENOMIC DNA]</scope>
    <source>
        <strain evidence="1 2">LMG 14934</strain>
    </source>
</reference>
<organism evidence="1 2">
    <name type="scientific">Bifidobacterium pullorum subsp. saeculare DSM 6531 = LMG 14934</name>
    <dbReference type="NCBI Taxonomy" id="1437611"/>
    <lineage>
        <taxon>Bacteria</taxon>
        <taxon>Bacillati</taxon>
        <taxon>Actinomycetota</taxon>
        <taxon>Actinomycetes</taxon>
        <taxon>Bifidobacteriales</taxon>
        <taxon>Bifidobacteriaceae</taxon>
        <taxon>Bifidobacterium</taxon>
    </lineage>
</organism>
<evidence type="ECO:0000313" key="2">
    <source>
        <dbReference type="Proteomes" id="UP000029040"/>
    </source>
</evidence>
<gene>
    <name evidence="1" type="ORF">BSAE_1906</name>
</gene>
<proteinExistence type="predicted"/>
<dbReference type="EMBL" id="JGZM01000009">
    <property type="protein sequence ID" value="KFI85328.1"/>
    <property type="molecule type" value="Genomic_DNA"/>
</dbReference>
<evidence type="ECO:0000313" key="1">
    <source>
        <dbReference type="EMBL" id="KFI85328.1"/>
    </source>
</evidence>
<comment type="caution">
    <text evidence="1">The sequence shown here is derived from an EMBL/GenBank/DDBJ whole genome shotgun (WGS) entry which is preliminary data.</text>
</comment>
<protein>
    <submittedName>
        <fullName evidence="1">Uncharacterized protein</fullName>
    </submittedName>
</protein>
<dbReference type="AlphaFoldDB" id="A0A087CPX8"/>
<dbReference type="Proteomes" id="UP000029040">
    <property type="component" value="Unassembled WGS sequence"/>
</dbReference>
<name>A0A087CPX8_9BIFI</name>
<sequence length="39" mass="4750">MLIITIIRRTICAFPLFLRMSSYRRLAKMVRDAYTYCVY</sequence>
<accession>A0A087CPX8</accession>